<dbReference type="EMBL" id="CM017328">
    <property type="protein sequence ID" value="KAE8124340.1"/>
    <property type="molecule type" value="Genomic_DNA"/>
</dbReference>
<comment type="similarity">
    <text evidence="2">Belongs to the cytochrome P450 family.</text>
</comment>
<keyword evidence="9" id="KW-0472">Membrane</keyword>
<evidence type="ECO:0000256" key="6">
    <source>
        <dbReference type="ARBA" id="ARBA00023004"/>
    </source>
</evidence>
<dbReference type="GO" id="GO:0020037">
    <property type="term" value="F:heme binding"/>
    <property type="evidence" value="ECO:0007669"/>
    <property type="project" value="InterPro"/>
</dbReference>
<dbReference type="Pfam" id="PF00067">
    <property type="entry name" value="p450"/>
    <property type="match status" value="1"/>
</dbReference>
<organism evidence="10 11">
    <name type="scientific">Carpinus fangiana</name>
    <dbReference type="NCBI Taxonomy" id="176857"/>
    <lineage>
        <taxon>Eukaryota</taxon>
        <taxon>Viridiplantae</taxon>
        <taxon>Streptophyta</taxon>
        <taxon>Embryophyta</taxon>
        <taxon>Tracheophyta</taxon>
        <taxon>Spermatophyta</taxon>
        <taxon>Magnoliopsida</taxon>
        <taxon>eudicotyledons</taxon>
        <taxon>Gunneridae</taxon>
        <taxon>Pentapetalae</taxon>
        <taxon>rosids</taxon>
        <taxon>fabids</taxon>
        <taxon>Fagales</taxon>
        <taxon>Betulaceae</taxon>
        <taxon>Carpinus</taxon>
    </lineage>
</organism>
<dbReference type="GO" id="GO:0005506">
    <property type="term" value="F:iron ion binding"/>
    <property type="evidence" value="ECO:0007669"/>
    <property type="project" value="InterPro"/>
</dbReference>
<dbReference type="PANTHER" id="PTHR47955:SF15">
    <property type="entry name" value="CYTOCHROME P450 71A2-LIKE"/>
    <property type="match status" value="1"/>
</dbReference>
<evidence type="ECO:0000256" key="9">
    <source>
        <dbReference type="SAM" id="Phobius"/>
    </source>
</evidence>
<keyword evidence="11" id="KW-1185">Reference proteome</keyword>
<dbReference type="PRINTS" id="PR00465">
    <property type="entry name" value="EP450IV"/>
</dbReference>
<keyword evidence="7" id="KW-0503">Monooxygenase</keyword>
<keyword evidence="5" id="KW-0560">Oxidoreductase</keyword>
<keyword evidence="3 8" id="KW-0349">Heme</keyword>
<dbReference type="Proteomes" id="UP000327013">
    <property type="component" value="Chromosome 8"/>
</dbReference>
<reference evidence="10 11" key="1">
    <citation type="submission" date="2019-06" db="EMBL/GenBank/DDBJ databases">
        <title>A chromosomal-level reference genome of Carpinus fangiana (Coryloideae, Betulaceae).</title>
        <authorList>
            <person name="Yang X."/>
            <person name="Wang Z."/>
            <person name="Zhang L."/>
            <person name="Hao G."/>
            <person name="Liu J."/>
            <person name="Yang Y."/>
        </authorList>
    </citation>
    <scope>NUCLEOTIDE SEQUENCE [LARGE SCALE GENOMIC DNA]</scope>
    <source>
        <strain evidence="10">Cfa_2016G</strain>
        <tissue evidence="10">Leaf</tissue>
    </source>
</reference>
<accession>A0A5N6RST1</accession>
<evidence type="ECO:0000256" key="7">
    <source>
        <dbReference type="ARBA" id="ARBA00023033"/>
    </source>
</evidence>
<dbReference type="PANTHER" id="PTHR47955">
    <property type="entry name" value="CYTOCHROME P450 FAMILY 71 PROTEIN"/>
    <property type="match status" value="1"/>
</dbReference>
<evidence type="ECO:0000256" key="3">
    <source>
        <dbReference type="ARBA" id="ARBA00022617"/>
    </source>
</evidence>
<keyword evidence="9" id="KW-1133">Transmembrane helix</keyword>
<name>A0A5N6RST1_9ROSI</name>
<sequence length="359" mass="40360">MAQQSWPQELQKLPFNPLLSLVFLIPFLYIFKRIRSSKPNLPPSPPKIPIIGNLHQLGTLPHRSLQYVWGEEVEALINKIRDTCLTGGSVNPSEMFTATTNNIASRCILGQKFEEESGIIPSLKSTIGGLDAIFDQVIGEHETQKIDDDQPNRLDFDMFVAGTDTSSTALEWLMAEIIKNPRVMKRAQEEVRVVSKKSKIDMNDINKMDYLKCVIKETLRLHPPIPLLLPRETLTSVKIGGYDIPPNTRVVTNALAIQTGPKVWDRPEEFLPERFEGNPVDFRGQDFEFIPFRAGRKGCPGLTFGVASVESVIANIIYWFDWKMPGDNVQGENLDMSEVSGLTVTKKIPLHLVPMPHSS</sequence>
<dbReference type="GO" id="GO:0016705">
    <property type="term" value="F:oxidoreductase activity, acting on paired donors, with incorporation or reduction of molecular oxygen"/>
    <property type="evidence" value="ECO:0007669"/>
    <property type="project" value="InterPro"/>
</dbReference>
<evidence type="ECO:0000313" key="11">
    <source>
        <dbReference type="Proteomes" id="UP000327013"/>
    </source>
</evidence>
<protein>
    <recommendedName>
        <fullName evidence="12">Cytochrome P450</fullName>
    </recommendedName>
</protein>
<feature type="binding site" description="axial binding residue" evidence="8">
    <location>
        <position position="299"/>
    </location>
    <ligand>
        <name>heme</name>
        <dbReference type="ChEBI" id="CHEBI:30413"/>
    </ligand>
    <ligandPart>
        <name>Fe</name>
        <dbReference type="ChEBI" id="CHEBI:18248"/>
    </ligandPart>
</feature>
<feature type="transmembrane region" description="Helical" evidence="9">
    <location>
        <begin position="13"/>
        <end position="31"/>
    </location>
</feature>
<evidence type="ECO:0000256" key="5">
    <source>
        <dbReference type="ARBA" id="ARBA00023002"/>
    </source>
</evidence>
<keyword evidence="9" id="KW-0812">Transmembrane</keyword>
<dbReference type="Gene3D" id="1.10.630.10">
    <property type="entry name" value="Cytochrome P450"/>
    <property type="match status" value="1"/>
</dbReference>
<proteinExistence type="inferred from homology"/>
<keyword evidence="4 8" id="KW-0479">Metal-binding</keyword>
<keyword evidence="6 8" id="KW-0408">Iron</keyword>
<dbReference type="AlphaFoldDB" id="A0A5N6RST1"/>
<dbReference type="PRINTS" id="PR00385">
    <property type="entry name" value="P450"/>
</dbReference>
<dbReference type="InterPro" id="IPR001128">
    <property type="entry name" value="Cyt_P450"/>
</dbReference>
<evidence type="ECO:0000256" key="1">
    <source>
        <dbReference type="ARBA" id="ARBA00001971"/>
    </source>
</evidence>
<comment type="cofactor">
    <cofactor evidence="1 8">
        <name>heme</name>
        <dbReference type="ChEBI" id="CHEBI:30413"/>
    </cofactor>
</comment>
<dbReference type="InterPro" id="IPR036396">
    <property type="entry name" value="Cyt_P450_sf"/>
</dbReference>
<dbReference type="GO" id="GO:0004497">
    <property type="term" value="F:monooxygenase activity"/>
    <property type="evidence" value="ECO:0007669"/>
    <property type="project" value="UniProtKB-KW"/>
</dbReference>
<evidence type="ECO:0008006" key="12">
    <source>
        <dbReference type="Google" id="ProtNLM"/>
    </source>
</evidence>
<evidence type="ECO:0000256" key="8">
    <source>
        <dbReference type="PIRSR" id="PIRSR602403-1"/>
    </source>
</evidence>
<dbReference type="InterPro" id="IPR002403">
    <property type="entry name" value="Cyt_P450_E_grp-IV"/>
</dbReference>
<evidence type="ECO:0000313" key="10">
    <source>
        <dbReference type="EMBL" id="KAE8124340.1"/>
    </source>
</evidence>
<dbReference type="OrthoDB" id="1055148at2759"/>
<dbReference type="SUPFAM" id="SSF48264">
    <property type="entry name" value="Cytochrome P450"/>
    <property type="match status" value="1"/>
</dbReference>
<evidence type="ECO:0000256" key="2">
    <source>
        <dbReference type="ARBA" id="ARBA00010617"/>
    </source>
</evidence>
<dbReference type="FunFam" id="1.10.630.10:FF:000126">
    <property type="entry name" value="Predicted protein"/>
    <property type="match status" value="1"/>
</dbReference>
<gene>
    <name evidence="10" type="ORF">FH972_019238</name>
</gene>
<evidence type="ECO:0000256" key="4">
    <source>
        <dbReference type="ARBA" id="ARBA00022723"/>
    </source>
</evidence>